<organism evidence="1 2">
    <name type="scientific">Metamycoplasma alkalescens</name>
    <dbReference type="NCBI Taxonomy" id="45363"/>
    <lineage>
        <taxon>Bacteria</taxon>
        <taxon>Bacillati</taxon>
        <taxon>Mycoplasmatota</taxon>
        <taxon>Mycoplasmoidales</taxon>
        <taxon>Metamycoplasmataceae</taxon>
        <taxon>Metamycoplasma</taxon>
    </lineage>
</organism>
<reference evidence="1 2" key="1">
    <citation type="submission" date="2018-06" db="EMBL/GenBank/DDBJ databases">
        <title>Genomic Encyclopedia of Archaeal and Bacterial Type Strains, Phase II (KMG-II): from individual species to whole genera.</title>
        <authorList>
            <person name="Goeker M."/>
        </authorList>
    </citation>
    <scope>NUCLEOTIDE SEQUENCE [LARGE SCALE GENOMIC DNA]</scope>
    <source>
        <strain evidence="1 2">ATCC 29103</strain>
    </source>
</reference>
<dbReference type="Proteomes" id="UP000247715">
    <property type="component" value="Unassembled WGS sequence"/>
</dbReference>
<evidence type="ECO:0000313" key="2">
    <source>
        <dbReference type="Proteomes" id="UP000247715"/>
    </source>
</evidence>
<dbReference type="RefSeq" id="WP_110858429.1">
    <property type="nucleotide sequence ID" value="NZ_LS991949.1"/>
</dbReference>
<evidence type="ECO:0000313" key="1">
    <source>
        <dbReference type="EMBL" id="PYF42243.1"/>
    </source>
</evidence>
<evidence type="ECO:0008006" key="3">
    <source>
        <dbReference type="Google" id="ProtNLM"/>
    </source>
</evidence>
<dbReference type="EMBL" id="QKLP01000012">
    <property type="protein sequence ID" value="PYF42243.1"/>
    <property type="molecule type" value="Genomic_DNA"/>
</dbReference>
<accession>A0A318U5P1</accession>
<dbReference type="AlphaFoldDB" id="A0A318U5P1"/>
<name>A0A318U5P1_9BACT</name>
<dbReference type="PROSITE" id="PS51257">
    <property type="entry name" value="PROKAR_LIPOPROTEIN"/>
    <property type="match status" value="1"/>
</dbReference>
<protein>
    <recommendedName>
        <fullName evidence="3">Lipoprotein</fullName>
    </recommendedName>
</protein>
<comment type="caution">
    <text evidence="1">The sequence shown here is derived from an EMBL/GenBank/DDBJ whole genome shotgun (WGS) entry which is preliminary data.</text>
</comment>
<gene>
    <name evidence="1" type="ORF">BCF88_1123</name>
</gene>
<proteinExistence type="predicted"/>
<sequence length="249" mass="30490">MKKYLPYTLTGLFPFSIFTISCQEEKYDKTKHSELENFENFVKAIPEKWNLFDTESSFEIDKKRLFHSARWDLRHNWNKFNYFKYHFASKNRDRDYTNFNSSILLEPFSYLPTSPEWMKKLAEKYLPEKYIKNQDKYSVGFIVMNELQQDETLSLFQMFLENKYEWKYTEFFKNTDYVKNSDSYNEWIKFIPQKVSTWKKLEATNQGKKPYPFYIKNLLINIRLGYRDQDGKIRSKKDYLKFVDVFTVF</sequence>